<dbReference type="InterPro" id="IPR051487">
    <property type="entry name" value="Ser/Thr_Proteases_Immune/Dev"/>
</dbReference>
<dbReference type="GO" id="GO:0006508">
    <property type="term" value="P:proteolysis"/>
    <property type="evidence" value="ECO:0007669"/>
    <property type="project" value="InterPro"/>
</dbReference>
<dbReference type="InterPro" id="IPR001254">
    <property type="entry name" value="Trypsin_dom"/>
</dbReference>
<evidence type="ECO:0000313" key="4">
    <source>
        <dbReference type="EMBL" id="CAH1110528.1"/>
    </source>
</evidence>
<dbReference type="AlphaFoldDB" id="A0A9P0D1X4"/>
<reference evidence="4" key="1">
    <citation type="submission" date="2022-01" db="EMBL/GenBank/DDBJ databases">
        <authorList>
            <person name="King R."/>
        </authorList>
    </citation>
    <scope>NUCLEOTIDE SEQUENCE</scope>
</reference>
<dbReference type="SUPFAM" id="SSF50494">
    <property type="entry name" value="Trypsin-like serine proteases"/>
    <property type="match status" value="1"/>
</dbReference>
<dbReference type="OrthoDB" id="10061449at2759"/>
<evidence type="ECO:0000256" key="1">
    <source>
        <dbReference type="ARBA" id="ARBA00023157"/>
    </source>
</evidence>
<name>A0A9P0D1X4_9CUCU</name>
<proteinExistence type="inferred from homology"/>
<keyword evidence="5" id="KW-1185">Reference proteome</keyword>
<dbReference type="PANTHER" id="PTHR24256">
    <property type="entry name" value="TRYPTASE-RELATED"/>
    <property type="match status" value="1"/>
</dbReference>
<gene>
    <name evidence="4" type="ORF">PSYICH_LOCUS11665</name>
</gene>
<evidence type="ECO:0000313" key="5">
    <source>
        <dbReference type="Proteomes" id="UP001153636"/>
    </source>
</evidence>
<dbReference type="GO" id="GO:0004252">
    <property type="term" value="F:serine-type endopeptidase activity"/>
    <property type="evidence" value="ECO:0007669"/>
    <property type="project" value="InterPro"/>
</dbReference>
<dbReference type="PROSITE" id="PS50240">
    <property type="entry name" value="TRYPSIN_DOM"/>
    <property type="match status" value="1"/>
</dbReference>
<dbReference type="EMBL" id="OV651817">
    <property type="protein sequence ID" value="CAH1110528.1"/>
    <property type="molecule type" value="Genomic_DNA"/>
</dbReference>
<evidence type="ECO:0000259" key="3">
    <source>
        <dbReference type="PROSITE" id="PS50240"/>
    </source>
</evidence>
<dbReference type="SMART" id="SM00020">
    <property type="entry name" value="Tryp_SPc"/>
    <property type="match status" value="1"/>
</dbReference>
<dbReference type="InterPro" id="IPR043504">
    <property type="entry name" value="Peptidase_S1_PA_chymotrypsin"/>
</dbReference>
<dbReference type="Pfam" id="PF00089">
    <property type="entry name" value="Trypsin"/>
    <property type="match status" value="1"/>
</dbReference>
<dbReference type="Gene3D" id="2.40.10.10">
    <property type="entry name" value="Trypsin-like serine proteases"/>
    <property type="match status" value="1"/>
</dbReference>
<sequence length="155" mass="16475">MFILTTPILGPNDIALLQLAEALTFNDKVQPAKLPTKGQEFDGTAVVVGYGSSEKLNVSPNVTLVSTDECNTAIEKLIPGNRPVDNDSNVCTLNEQSNNCDGDVGGPLSQDGTVIGTITYYINPCGSIGAPNIFTKVSNFANWINQTITENSQIL</sequence>
<protein>
    <recommendedName>
        <fullName evidence="3">Peptidase S1 domain-containing protein</fullName>
    </recommendedName>
</protein>
<evidence type="ECO:0000256" key="2">
    <source>
        <dbReference type="ARBA" id="ARBA00024195"/>
    </source>
</evidence>
<organism evidence="4 5">
    <name type="scientific">Psylliodes chrysocephalus</name>
    <dbReference type="NCBI Taxonomy" id="3402493"/>
    <lineage>
        <taxon>Eukaryota</taxon>
        <taxon>Metazoa</taxon>
        <taxon>Ecdysozoa</taxon>
        <taxon>Arthropoda</taxon>
        <taxon>Hexapoda</taxon>
        <taxon>Insecta</taxon>
        <taxon>Pterygota</taxon>
        <taxon>Neoptera</taxon>
        <taxon>Endopterygota</taxon>
        <taxon>Coleoptera</taxon>
        <taxon>Polyphaga</taxon>
        <taxon>Cucujiformia</taxon>
        <taxon>Chrysomeloidea</taxon>
        <taxon>Chrysomelidae</taxon>
        <taxon>Galerucinae</taxon>
        <taxon>Alticini</taxon>
        <taxon>Psylliodes</taxon>
    </lineage>
</organism>
<comment type="similarity">
    <text evidence="2">Belongs to the peptidase S1 family. CLIP subfamily.</text>
</comment>
<dbReference type="InterPro" id="IPR009003">
    <property type="entry name" value="Peptidase_S1_PA"/>
</dbReference>
<keyword evidence="1" id="KW-1015">Disulfide bond</keyword>
<dbReference type="Proteomes" id="UP001153636">
    <property type="component" value="Chromosome 5"/>
</dbReference>
<accession>A0A9P0D1X4</accession>
<feature type="domain" description="Peptidase S1" evidence="3">
    <location>
        <begin position="1"/>
        <end position="149"/>
    </location>
</feature>